<dbReference type="OrthoDB" id="424794at2759"/>
<dbReference type="InterPro" id="IPR020103">
    <property type="entry name" value="PsdUridine_synth_cat_dom_sf"/>
</dbReference>
<dbReference type="PROSITE" id="PS50889">
    <property type="entry name" value="S4"/>
    <property type="match status" value="1"/>
</dbReference>
<reference evidence="7" key="1">
    <citation type="submission" date="2021-02" db="EMBL/GenBank/DDBJ databases">
        <authorList>
            <person name="Dougan E. K."/>
            <person name="Rhodes N."/>
            <person name="Thang M."/>
            <person name="Chan C."/>
        </authorList>
    </citation>
    <scope>NUCLEOTIDE SEQUENCE</scope>
</reference>
<dbReference type="PANTHER" id="PTHR21600">
    <property type="entry name" value="MITOCHONDRIAL RNA PSEUDOURIDINE SYNTHASE"/>
    <property type="match status" value="1"/>
</dbReference>
<protein>
    <recommendedName>
        <fullName evidence="5">Pseudouridine synthase</fullName>
        <ecNumber evidence="5">5.4.99.-</ecNumber>
    </recommendedName>
</protein>
<evidence type="ECO:0000256" key="5">
    <source>
        <dbReference type="RuleBase" id="RU362028"/>
    </source>
</evidence>
<dbReference type="NCBIfam" id="TIGR00005">
    <property type="entry name" value="rluA_subfam"/>
    <property type="match status" value="1"/>
</dbReference>
<keyword evidence="2 5" id="KW-0413">Isomerase</keyword>
<evidence type="ECO:0000256" key="2">
    <source>
        <dbReference type="ARBA" id="ARBA00023235"/>
    </source>
</evidence>
<dbReference type="InterPro" id="IPR050188">
    <property type="entry name" value="RluA_PseudoU_synthase"/>
</dbReference>
<accession>A0A812NL35</accession>
<dbReference type="InterPro" id="IPR036986">
    <property type="entry name" value="S4_RNA-bd_sf"/>
</dbReference>
<dbReference type="Pfam" id="PF00849">
    <property type="entry name" value="PseudoU_synth_2"/>
    <property type="match status" value="1"/>
</dbReference>
<dbReference type="SMART" id="SM00363">
    <property type="entry name" value="S4"/>
    <property type="match status" value="1"/>
</dbReference>
<comment type="caution">
    <text evidence="7">The sequence shown here is derived from an EMBL/GenBank/DDBJ whole genome shotgun (WGS) entry which is preliminary data.</text>
</comment>
<name>A0A812NL35_SYMPI</name>
<dbReference type="InterPro" id="IPR006145">
    <property type="entry name" value="PsdUridine_synth_RsuA/RluA"/>
</dbReference>
<dbReference type="PROSITE" id="PS01129">
    <property type="entry name" value="PSI_RLU"/>
    <property type="match status" value="1"/>
</dbReference>
<dbReference type="AlphaFoldDB" id="A0A812NL35"/>
<organism evidence="7 8">
    <name type="scientific">Symbiodinium pilosum</name>
    <name type="common">Dinoflagellate</name>
    <dbReference type="NCBI Taxonomy" id="2952"/>
    <lineage>
        <taxon>Eukaryota</taxon>
        <taxon>Sar</taxon>
        <taxon>Alveolata</taxon>
        <taxon>Dinophyceae</taxon>
        <taxon>Suessiales</taxon>
        <taxon>Symbiodiniaceae</taxon>
        <taxon>Symbiodinium</taxon>
    </lineage>
</organism>
<gene>
    <name evidence="7" type="primary">rluD</name>
    <name evidence="7" type="ORF">SPIL2461_LOCUS7096</name>
</gene>
<comment type="similarity">
    <text evidence="1 5">Belongs to the pseudouridine synthase RluA family.</text>
</comment>
<dbReference type="GO" id="GO:0000455">
    <property type="term" value="P:enzyme-directed rRNA pseudouridine synthesis"/>
    <property type="evidence" value="ECO:0007669"/>
    <property type="project" value="TreeGrafter"/>
</dbReference>
<feature type="active site" evidence="3">
    <location>
        <position position="138"/>
    </location>
</feature>
<evidence type="ECO:0000256" key="1">
    <source>
        <dbReference type="ARBA" id="ARBA00010876"/>
    </source>
</evidence>
<dbReference type="Proteomes" id="UP000649617">
    <property type="component" value="Unassembled WGS sequence"/>
</dbReference>
<dbReference type="NCBIfam" id="NF008385">
    <property type="entry name" value="PRK11180.1"/>
    <property type="match status" value="1"/>
</dbReference>
<dbReference type="EMBL" id="CAJNIZ010011112">
    <property type="protein sequence ID" value="CAE7312199.1"/>
    <property type="molecule type" value="Genomic_DNA"/>
</dbReference>
<dbReference type="Gene3D" id="3.10.290.10">
    <property type="entry name" value="RNA-binding S4 domain"/>
    <property type="match status" value="1"/>
</dbReference>
<dbReference type="Gene3D" id="3.30.2350.10">
    <property type="entry name" value="Pseudouridine synthase"/>
    <property type="match status" value="1"/>
</dbReference>
<dbReference type="SUPFAM" id="SSF55174">
    <property type="entry name" value="Alpha-L RNA-binding motif"/>
    <property type="match status" value="1"/>
</dbReference>
<dbReference type="CDD" id="cd02869">
    <property type="entry name" value="PseudoU_synth_RluA_like"/>
    <property type="match status" value="1"/>
</dbReference>
<dbReference type="InterPro" id="IPR006225">
    <property type="entry name" value="PsdUridine_synth_RluC/D"/>
</dbReference>
<evidence type="ECO:0000313" key="7">
    <source>
        <dbReference type="EMBL" id="CAE7312199.1"/>
    </source>
</evidence>
<keyword evidence="4" id="KW-0694">RNA-binding</keyword>
<evidence type="ECO:0000259" key="6">
    <source>
        <dbReference type="SMART" id="SM00363"/>
    </source>
</evidence>
<dbReference type="EC" id="5.4.99.-" evidence="5"/>
<proteinExistence type="inferred from homology"/>
<dbReference type="GO" id="GO:0009982">
    <property type="term" value="F:pseudouridine synthase activity"/>
    <property type="evidence" value="ECO:0007669"/>
    <property type="project" value="InterPro"/>
</dbReference>
<dbReference type="GO" id="GO:0003723">
    <property type="term" value="F:RNA binding"/>
    <property type="evidence" value="ECO:0007669"/>
    <property type="project" value="UniProtKB-KW"/>
</dbReference>
<sequence length="316" mass="35249">MDSISEDKVVPAEQAGERIDKAAAHLFADFSRAELARWITSGELTVDGKAVKPREKLRGGEHLTLRAQRVVREAWQEAQPIELDILYEDEHLLVINKPAGLVVHPGAGNPSGTLVNGLLNHRDAFSRLPRAGIVHRLDKDTSGVMVIAADELTQLRLSRLIEQRKISREYECVAEGRMVAGVDVDRPIGRDPHVRTRQAIVEEGKPAQTQFRVLQRYRAHTLVHARLQTGRTHQIRVHMQSIGYPLVGDKRYGARGKLPPGCEPELIHLMQNFPRQALHAKRIAFEHPISQAQLEVEATWPEDFAGLVAGLQADVG</sequence>
<feature type="domain" description="RNA-binding S4" evidence="6">
    <location>
        <begin position="17"/>
        <end position="76"/>
    </location>
</feature>
<evidence type="ECO:0000256" key="3">
    <source>
        <dbReference type="PIRSR" id="PIRSR606225-1"/>
    </source>
</evidence>
<dbReference type="CDD" id="cd00165">
    <property type="entry name" value="S4"/>
    <property type="match status" value="1"/>
</dbReference>
<keyword evidence="8" id="KW-1185">Reference proteome</keyword>
<evidence type="ECO:0000256" key="4">
    <source>
        <dbReference type="PROSITE-ProRule" id="PRU00182"/>
    </source>
</evidence>
<comment type="catalytic activity">
    <reaction evidence="5">
        <text>a uridine in RNA = a pseudouridine in RNA</text>
        <dbReference type="Rhea" id="RHEA:48348"/>
        <dbReference type="Rhea" id="RHEA-COMP:12068"/>
        <dbReference type="Rhea" id="RHEA-COMP:12069"/>
        <dbReference type="ChEBI" id="CHEBI:65314"/>
        <dbReference type="ChEBI" id="CHEBI:65315"/>
    </reaction>
</comment>
<dbReference type="InterPro" id="IPR002942">
    <property type="entry name" value="S4_RNA-bd"/>
</dbReference>
<dbReference type="Pfam" id="PF01479">
    <property type="entry name" value="S4"/>
    <property type="match status" value="1"/>
</dbReference>
<dbReference type="SUPFAM" id="SSF55120">
    <property type="entry name" value="Pseudouridine synthase"/>
    <property type="match status" value="1"/>
</dbReference>
<dbReference type="PANTHER" id="PTHR21600:SF44">
    <property type="entry name" value="RIBOSOMAL LARGE SUBUNIT PSEUDOURIDINE SYNTHASE D"/>
    <property type="match status" value="1"/>
</dbReference>
<comment type="function">
    <text evidence="5">Responsible for synthesis of pseudouridine from uracil.</text>
</comment>
<dbReference type="InterPro" id="IPR006224">
    <property type="entry name" value="PsdUridine_synth_RluA-like_CS"/>
</dbReference>
<evidence type="ECO:0000313" key="8">
    <source>
        <dbReference type="Proteomes" id="UP000649617"/>
    </source>
</evidence>